<dbReference type="EMBL" id="PTIX01000015">
    <property type="protein sequence ID" value="PPK65210.1"/>
    <property type="molecule type" value="Genomic_DNA"/>
</dbReference>
<proteinExistence type="predicted"/>
<comment type="caution">
    <text evidence="1">The sequence shown here is derived from an EMBL/GenBank/DDBJ whole genome shotgun (WGS) entry which is preliminary data.</text>
</comment>
<dbReference type="Proteomes" id="UP000239203">
    <property type="component" value="Unassembled WGS sequence"/>
</dbReference>
<dbReference type="OrthoDB" id="4300140at2"/>
<dbReference type="AlphaFoldDB" id="A0A2S6GJ34"/>
<accession>A0A2S6GJ34</accession>
<organism evidence="1 2">
    <name type="scientific">Actinokineospora auranticolor</name>
    <dbReference type="NCBI Taxonomy" id="155976"/>
    <lineage>
        <taxon>Bacteria</taxon>
        <taxon>Bacillati</taxon>
        <taxon>Actinomycetota</taxon>
        <taxon>Actinomycetes</taxon>
        <taxon>Pseudonocardiales</taxon>
        <taxon>Pseudonocardiaceae</taxon>
        <taxon>Actinokineospora</taxon>
    </lineage>
</organism>
<evidence type="ECO:0000313" key="1">
    <source>
        <dbReference type="EMBL" id="PPK65210.1"/>
    </source>
</evidence>
<evidence type="ECO:0000313" key="2">
    <source>
        <dbReference type="Proteomes" id="UP000239203"/>
    </source>
</evidence>
<keyword evidence="2" id="KW-1185">Reference proteome</keyword>
<dbReference type="RefSeq" id="WP_104481305.1">
    <property type="nucleotide sequence ID" value="NZ_CP154825.1"/>
</dbReference>
<name>A0A2S6GJ34_9PSEU</name>
<sequence>MGWLGRKHKPRFPPDMVRRLEYLGRYEFDSPGSGLDAVDVQTRCVAPFHDGEAHDRDAFIADLRALVTEDGSEFATYGAGCLVVELFGQRVDTPDALAVLDAAIEVKRVRGLPSAALKGYEWQRWLSVHGQGTWPNRPRR</sequence>
<gene>
    <name evidence="1" type="ORF">CLV40_11557</name>
</gene>
<reference evidence="1 2" key="1">
    <citation type="submission" date="2018-02" db="EMBL/GenBank/DDBJ databases">
        <title>Genomic Encyclopedia of Archaeal and Bacterial Type Strains, Phase II (KMG-II): from individual species to whole genera.</title>
        <authorList>
            <person name="Goeker M."/>
        </authorList>
    </citation>
    <scope>NUCLEOTIDE SEQUENCE [LARGE SCALE GENOMIC DNA]</scope>
    <source>
        <strain evidence="1 2">YU 961-1</strain>
    </source>
</reference>
<protein>
    <submittedName>
        <fullName evidence="1">Uncharacterized protein</fullName>
    </submittedName>
</protein>